<keyword evidence="1" id="KW-0813">Transport</keyword>
<keyword evidence="3 5" id="KW-0067">ATP-binding</keyword>
<dbReference type="GO" id="GO:0015192">
    <property type="term" value="F:L-phenylalanine transmembrane transporter activity"/>
    <property type="evidence" value="ECO:0007669"/>
    <property type="project" value="TreeGrafter"/>
</dbReference>
<dbReference type="InterPro" id="IPR032823">
    <property type="entry name" value="BCA_ABC_TP_C"/>
</dbReference>
<dbReference type="SUPFAM" id="SSF52540">
    <property type="entry name" value="P-loop containing nucleoside triphosphate hydrolases"/>
    <property type="match status" value="1"/>
</dbReference>
<dbReference type="OrthoDB" id="7158404at2"/>
<keyword evidence="2" id="KW-0547">Nucleotide-binding</keyword>
<dbReference type="GO" id="GO:0005886">
    <property type="term" value="C:plasma membrane"/>
    <property type="evidence" value="ECO:0007669"/>
    <property type="project" value="TreeGrafter"/>
</dbReference>
<reference evidence="5 6" key="1">
    <citation type="journal article" date="2015" name="Genome Announc.">
        <title>Genome Assemblies of Three Soil-Associated Devosia species: D. insulae, D. limi, and D. soli.</title>
        <authorList>
            <person name="Hassan Y.I."/>
            <person name="Lepp D."/>
            <person name="Zhou T."/>
        </authorList>
    </citation>
    <scope>NUCLEOTIDE SEQUENCE [LARGE SCALE GENOMIC DNA]</scope>
    <source>
        <strain evidence="5 6">DS-56</strain>
    </source>
</reference>
<feature type="domain" description="ABC transporter" evidence="4">
    <location>
        <begin position="4"/>
        <end position="252"/>
    </location>
</feature>
<dbReference type="InterPro" id="IPR003593">
    <property type="entry name" value="AAA+_ATPase"/>
</dbReference>
<dbReference type="PANTHER" id="PTHR45772">
    <property type="entry name" value="CONSERVED COMPONENT OF ABC TRANSPORTER FOR NATURAL AMINO ACIDS-RELATED"/>
    <property type="match status" value="1"/>
</dbReference>
<dbReference type="GO" id="GO:0042941">
    <property type="term" value="P:D-alanine transmembrane transport"/>
    <property type="evidence" value="ECO:0007669"/>
    <property type="project" value="TreeGrafter"/>
</dbReference>
<dbReference type="InterPro" id="IPR027417">
    <property type="entry name" value="P-loop_NTPase"/>
</dbReference>
<dbReference type="InterPro" id="IPR051120">
    <property type="entry name" value="ABC_AA/LPS_Transport"/>
</dbReference>
<dbReference type="RefSeq" id="WP_069908737.1">
    <property type="nucleotide sequence ID" value="NZ_LAJE02000091.1"/>
</dbReference>
<dbReference type="PROSITE" id="PS50893">
    <property type="entry name" value="ABC_TRANSPORTER_2"/>
    <property type="match status" value="1"/>
</dbReference>
<evidence type="ECO:0000313" key="5">
    <source>
        <dbReference type="EMBL" id="OEO32104.1"/>
    </source>
</evidence>
<dbReference type="GO" id="GO:0015188">
    <property type="term" value="F:L-isoleucine transmembrane transporter activity"/>
    <property type="evidence" value="ECO:0007669"/>
    <property type="project" value="TreeGrafter"/>
</dbReference>
<accession>A0A1E5XU84</accession>
<gene>
    <name evidence="5" type="ORF">VW23_013095</name>
</gene>
<evidence type="ECO:0000313" key="6">
    <source>
        <dbReference type="Proteomes" id="UP000095463"/>
    </source>
</evidence>
<evidence type="ECO:0000256" key="3">
    <source>
        <dbReference type="ARBA" id="ARBA00022840"/>
    </source>
</evidence>
<evidence type="ECO:0000256" key="1">
    <source>
        <dbReference type="ARBA" id="ARBA00022448"/>
    </source>
</evidence>
<proteinExistence type="predicted"/>
<dbReference type="EMBL" id="LAJE02000091">
    <property type="protein sequence ID" value="OEO32104.1"/>
    <property type="molecule type" value="Genomic_DNA"/>
</dbReference>
<sequence length="259" mass="28765">MSLLDLKGVSLSFAGSKVLDAVDFSVPAGRIVSLIGPNGAGKTSLFNCITGFYKPQQGSISLDGTETLRMKPHQVTQLGIARTFQNVRLFREMTVLENVMSGQHSRTRAGIIDAILRLPSQRREEAEIRRIAEECLSFVGITEGWEREATTLPYGWQRRVEIARALATTPRLLLLDEPAAGLTSGEKEELIELIRRIRNERDICILLIEHDTGLVMRLSERVSVLDHGVMIAEGTPKEIQSNQQVIEAYLGVEEDALDL</sequence>
<dbReference type="PANTHER" id="PTHR45772:SF7">
    <property type="entry name" value="AMINO ACID ABC TRANSPORTER ATP-BINDING PROTEIN"/>
    <property type="match status" value="1"/>
</dbReference>
<dbReference type="FunFam" id="3.40.50.300:FF:000421">
    <property type="entry name" value="Branched-chain amino acid ABC transporter ATP-binding protein"/>
    <property type="match status" value="1"/>
</dbReference>
<dbReference type="GO" id="GO:0016887">
    <property type="term" value="F:ATP hydrolysis activity"/>
    <property type="evidence" value="ECO:0007669"/>
    <property type="project" value="InterPro"/>
</dbReference>
<dbReference type="AlphaFoldDB" id="A0A1E5XU84"/>
<dbReference type="Gene3D" id="3.40.50.300">
    <property type="entry name" value="P-loop containing nucleotide triphosphate hydrolases"/>
    <property type="match status" value="1"/>
</dbReference>
<dbReference type="CDD" id="cd03219">
    <property type="entry name" value="ABC_Mj1267_LivG_branched"/>
    <property type="match status" value="1"/>
</dbReference>
<dbReference type="GO" id="GO:1903805">
    <property type="term" value="P:L-valine import across plasma membrane"/>
    <property type="evidence" value="ECO:0007669"/>
    <property type="project" value="TreeGrafter"/>
</dbReference>
<comment type="caution">
    <text evidence="5">The sequence shown here is derived from an EMBL/GenBank/DDBJ whole genome shotgun (WGS) entry which is preliminary data.</text>
</comment>
<keyword evidence="6" id="KW-1185">Reference proteome</keyword>
<dbReference type="Pfam" id="PF12399">
    <property type="entry name" value="BCA_ABC_TP_C"/>
    <property type="match status" value="1"/>
</dbReference>
<organism evidence="5 6">
    <name type="scientific">Devosia insulae DS-56</name>
    <dbReference type="NCBI Taxonomy" id="1116389"/>
    <lineage>
        <taxon>Bacteria</taxon>
        <taxon>Pseudomonadati</taxon>
        <taxon>Pseudomonadota</taxon>
        <taxon>Alphaproteobacteria</taxon>
        <taxon>Hyphomicrobiales</taxon>
        <taxon>Devosiaceae</taxon>
        <taxon>Devosia</taxon>
    </lineage>
</organism>
<evidence type="ECO:0000256" key="2">
    <source>
        <dbReference type="ARBA" id="ARBA00022741"/>
    </source>
</evidence>
<dbReference type="Proteomes" id="UP000095463">
    <property type="component" value="Unassembled WGS sequence"/>
</dbReference>
<evidence type="ECO:0000259" key="4">
    <source>
        <dbReference type="PROSITE" id="PS50893"/>
    </source>
</evidence>
<dbReference type="Pfam" id="PF00005">
    <property type="entry name" value="ABC_tran"/>
    <property type="match status" value="1"/>
</dbReference>
<name>A0A1E5XU84_9HYPH</name>
<protein>
    <submittedName>
        <fullName evidence="5">ABC transporter ATP-binding protein</fullName>
    </submittedName>
</protein>
<dbReference type="GO" id="GO:0015808">
    <property type="term" value="P:L-alanine transport"/>
    <property type="evidence" value="ECO:0007669"/>
    <property type="project" value="TreeGrafter"/>
</dbReference>
<dbReference type="GO" id="GO:0005524">
    <property type="term" value="F:ATP binding"/>
    <property type="evidence" value="ECO:0007669"/>
    <property type="project" value="UniProtKB-KW"/>
</dbReference>
<dbReference type="SMART" id="SM00382">
    <property type="entry name" value="AAA"/>
    <property type="match status" value="1"/>
</dbReference>
<dbReference type="InterPro" id="IPR003439">
    <property type="entry name" value="ABC_transporter-like_ATP-bd"/>
</dbReference>
<dbReference type="GO" id="GO:0005304">
    <property type="term" value="F:L-valine transmembrane transporter activity"/>
    <property type="evidence" value="ECO:0007669"/>
    <property type="project" value="TreeGrafter"/>
</dbReference>
<dbReference type="GO" id="GO:1903806">
    <property type="term" value="P:L-isoleucine import across plasma membrane"/>
    <property type="evidence" value="ECO:0007669"/>
    <property type="project" value="TreeGrafter"/>
</dbReference>